<accession>A0AAD5YD71</accession>
<feature type="region of interest" description="Disordered" evidence="1">
    <location>
        <begin position="83"/>
        <end position="118"/>
    </location>
</feature>
<dbReference type="EMBL" id="JANAWD010000286">
    <property type="protein sequence ID" value="KAJ3482148.1"/>
    <property type="molecule type" value="Genomic_DNA"/>
</dbReference>
<name>A0AAD5YD71_9APHY</name>
<dbReference type="AlphaFoldDB" id="A0AAD5YD71"/>
<organism evidence="2 3">
    <name type="scientific">Meripilus lineatus</name>
    <dbReference type="NCBI Taxonomy" id="2056292"/>
    <lineage>
        <taxon>Eukaryota</taxon>
        <taxon>Fungi</taxon>
        <taxon>Dikarya</taxon>
        <taxon>Basidiomycota</taxon>
        <taxon>Agaricomycotina</taxon>
        <taxon>Agaricomycetes</taxon>
        <taxon>Polyporales</taxon>
        <taxon>Meripilaceae</taxon>
        <taxon>Meripilus</taxon>
    </lineage>
</organism>
<evidence type="ECO:0000313" key="2">
    <source>
        <dbReference type="EMBL" id="KAJ3482148.1"/>
    </source>
</evidence>
<gene>
    <name evidence="2" type="ORF">NLI96_g7165</name>
</gene>
<sequence length="154" mass="17509">MCRILSTWSHWELPPGITTKLRKIRHTPISQRAKDLLDSKLCSSVPHRQLTRLCSLKLWITVYLETPQMPPWFLGNCQRRPPQKPQSLTVTPHHRSSRIGLESHPGGARSTIRLSRPKRNTLQVIKRSGDEALRGSAIREACEAVQHLVCPASE</sequence>
<evidence type="ECO:0000256" key="1">
    <source>
        <dbReference type="SAM" id="MobiDB-lite"/>
    </source>
</evidence>
<reference evidence="2" key="1">
    <citation type="submission" date="2022-07" db="EMBL/GenBank/DDBJ databases">
        <title>Genome Sequence of Physisporinus lineatus.</title>
        <authorList>
            <person name="Buettner E."/>
        </authorList>
    </citation>
    <scope>NUCLEOTIDE SEQUENCE</scope>
    <source>
        <strain evidence="2">VT162</strain>
    </source>
</reference>
<keyword evidence="3" id="KW-1185">Reference proteome</keyword>
<comment type="caution">
    <text evidence="2">The sequence shown here is derived from an EMBL/GenBank/DDBJ whole genome shotgun (WGS) entry which is preliminary data.</text>
</comment>
<evidence type="ECO:0000313" key="3">
    <source>
        <dbReference type="Proteomes" id="UP001212997"/>
    </source>
</evidence>
<protein>
    <submittedName>
        <fullName evidence="2">Uncharacterized protein</fullName>
    </submittedName>
</protein>
<proteinExistence type="predicted"/>
<dbReference type="Proteomes" id="UP001212997">
    <property type="component" value="Unassembled WGS sequence"/>
</dbReference>